<comment type="cofactor">
    <cofactor evidence="1">
        <name>[4Fe-4S] cluster</name>
        <dbReference type="ChEBI" id="CHEBI:49883"/>
    </cofactor>
    <text evidence="1">Binds 1 [4Fe-4S] cluster.</text>
</comment>
<comment type="catalytic activity">
    <reaction evidence="1">
        <text>a ubiquinone + reduced [electron-transfer flavoprotein] = a ubiquinol + oxidized [electron-transfer flavoprotein] + H(+)</text>
        <dbReference type="Rhea" id="RHEA:24052"/>
        <dbReference type="Rhea" id="RHEA-COMP:9565"/>
        <dbReference type="Rhea" id="RHEA-COMP:9566"/>
        <dbReference type="Rhea" id="RHEA-COMP:10685"/>
        <dbReference type="Rhea" id="RHEA-COMP:10686"/>
        <dbReference type="ChEBI" id="CHEBI:15378"/>
        <dbReference type="ChEBI" id="CHEBI:16389"/>
        <dbReference type="ChEBI" id="CHEBI:17976"/>
        <dbReference type="ChEBI" id="CHEBI:57692"/>
        <dbReference type="ChEBI" id="CHEBI:58307"/>
        <dbReference type="EC" id="1.5.5.1"/>
    </reaction>
</comment>
<dbReference type="AlphaFoldDB" id="A0A183V7K9"/>
<evidence type="ECO:0000313" key="2">
    <source>
        <dbReference type="EMBL" id="VDM48050.1"/>
    </source>
</evidence>
<comment type="function">
    <text evidence="1">Accepts electrons from ETF and reduces ubiquinone.</text>
</comment>
<gene>
    <name evidence="2" type="ORF">TCNE_LOCUS16729</name>
</gene>
<evidence type="ECO:0000313" key="4">
    <source>
        <dbReference type="WBParaSite" id="TCNE_0001673001-mRNA-1"/>
    </source>
</evidence>
<reference evidence="4" key="1">
    <citation type="submission" date="2016-06" db="UniProtKB">
        <authorList>
            <consortium name="WormBaseParasite"/>
        </authorList>
    </citation>
    <scope>IDENTIFICATION</scope>
</reference>
<dbReference type="PANTHER" id="PTHR10617">
    <property type="entry name" value="ELECTRON TRANSFER FLAVOPROTEIN-UBIQUINONE OXIDOREDUCTASE"/>
    <property type="match status" value="1"/>
</dbReference>
<proteinExistence type="predicted"/>
<dbReference type="EC" id="1.5.5.1" evidence="1"/>
<keyword evidence="1" id="KW-0274">FAD</keyword>
<keyword evidence="3" id="KW-1185">Reference proteome</keyword>
<keyword evidence="1" id="KW-0830">Ubiquinone</keyword>
<evidence type="ECO:0000313" key="3">
    <source>
        <dbReference type="Proteomes" id="UP000050794"/>
    </source>
</evidence>
<dbReference type="EMBL" id="UYWY01023845">
    <property type="protein sequence ID" value="VDM48050.1"/>
    <property type="molecule type" value="Genomic_DNA"/>
</dbReference>
<keyword evidence="1" id="KW-0479">Metal-binding</keyword>
<dbReference type="GO" id="GO:0004174">
    <property type="term" value="F:electron-transferring-flavoprotein dehydrogenase activity"/>
    <property type="evidence" value="ECO:0007669"/>
    <property type="project" value="UniProtKB-UniRule"/>
</dbReference>
<dbReference type="Gene3D" id="3.50.50.60">
    <property type="entry name" value="FAD/NAD(P)-binding domain"/>
    <property type="match status" value="1"/>
</dbReference>
<sequence length="131" mass="14993">MRVSVPCLFRSTQRLRNVVNGKWTTTHYIQHPRDKDPRWKNIDMTRVADEYDVAIVGGGPAGMCAAIRLQQLAKQNNKGRSLTSLESNAKGREQANETTMENFFAMRKSIRDVLKTHDVTTVYYISQMPSF</sequence>
<keyword evidence="1" id="KW-0813">Transport</keyword>
<dbReference type="InterPro" id="IPR040156">
    <property type="entry name" value="ETF-QO"/>
</dbReference>
<keyword evidence="1" id="KW-0560">Oxidoreductase</keyword>
<dbReference type="GO" id="GO:0046872">
    <property type="term" value="F:metal ion binding"/>
    <property type="evidence" value="ECO:0007669"/>
    <property type="project" value="UniProtKB-KW"/>
</dbReference>
<accession>A0A183V7K9</accession>
<keyword evidence="1" id="KW-0411">Iron-sulfur</keyword>
<reference evidence="2 3" key="2">
    <citation type="submission" date="2018-11" db="EMBL/GenBank/DDBJ databases">
        <authorList>
            <consortium name="Pathogen Informatics"/>
        </authorList>
    </citation>
    <scope>NUCLEOTIDE SEQUENCE [LARGE SCALE GENOMIC DNA]</scope>
</reference>
<protein>
    <recommendedName>
        <fullName evidence="1">Electron transfer flavoprotein-ubiquinone oxidoreductase</fullName>
        <shortName evidence="1">ETF-QO</shortName>
        <ecNumber evidence="1">1.5.5.1</ecNumber>
    </recommendedName>
</protein>
<dbReference type="SUPFAM" id="SSF51905">
    <property type="entry name" value="FAD/NAD(P)-binding domain"/>
    <property type="match status" value="1"/>
</dbReference>
<name>A0A183V7K9_TOXCA</name>
<comment type="cofactor">
    <cofactor evidence="1">
        <name>FAD</name>
        <dbReference type="ChEBI" id="CHEBI:57692"/>
    </cofactor>
</comment>
<dbReference type="WBParaSite" id="TCNE_0001673001-mRNA-1">
    <property type="protein sequence ID" value="TCNE_0001673001-mRNA-1"/>
    <property type="gene ID" value="TCNE_0001673001"/>
</dbReference>
<keyword evidence="1" id="KW-0408">Iron</keyword>
<dbReference type="GO" id="GO:0051539">
    <property type="term" value="F:4 iron, 4 sulfur cluster binding"/>
    <property type="evidence" value="ECO:0007669"/>
    <property type="project" value="UniProtKB-UniRule"/>
</dbReference>
<organism evidence="3 4">
    <name type="scientific">Toxocara canis</name>
    <name type="common">Canine roundworm</name>
    <dbReference type="NCBI Taxonomy" id="6265"/>
    <lineage>
        <taxon>Eukaryota</taxon>
        <taxon>Metazoa</taxon>
        <taxon>Ecdysozoa</taxon>
        <taxon>Nematoda</taxon>
        <taxon>Chromadorea</taxon>
        <taxon>Rhabditida</taxon>
        <taxon>Spirurina</taxon>
        <taxon>Ascaridomorpha</taxon>
        <taxon>Ascaridoidea</taxon>
        <taxon>Toxocaridae</taxon>
        <taxon>Toxocara</taxon>
    </lineage>
</organism>
<evidence type="ECO:0000256" key="1">
    <source>
        <dbReference type="RuleBase" id="RU366068"/>
    </source>
</evidence>
<dbReference type="InterPro" id="IPR036188">
    <property type="entry name" value="FAD/NAD-bd_sf"/>
</dbReference>
<dbReference type="GO" id="GO:0005743">
    <property type="term" value="C:mitochondrial inner membrane"/>
    <property type="evidence" value="ECO:0007669"/>
    <property type="project" value="TreeGrafter"/>
</dbReference>
<keyword evidence="1" id="KW-0249">Electron transport</keyword>
<dbReference type="PANTHER" id="PTHR10617:SF107">
    <property type="entry name" value="ELECTRON TRANSFER FLAVOPROTEIN-UBIQUINONE OXIDOREDUCTASE, MITOCHONDRIAL"/>
    <property type="match status" value="1"/>
</dbReference>
<dbReference type="Proteomes" id="UP000050794">
    <property type="component" value="Unassembled WGS sequence"/>
</dbReference>
<keyword evidence="1" id="KW-0285">Flavoprotein</keyword>